<dbReference type="InterPro" id="IPR033455">
    <property type="entry name" value="AbiEi_3_N"/>
</dbReference>
<reference evidence="2 3" key="1">
    <citation type="submission" date="2019-06" db="EMBL/GenBank/DDBJ databases">
        <title>Complete genome sequence of Bacteroides uniformis NBRC 113350.</title>
        <authorList>
            <person name="Miura T."/>
            <person name="Furukawa M."/>
            <person name="Shimamura M."/>
            <person name="Ohyama Y."/>
            <person name="Yamazoe A."/>
            <person name="Kawasaki H."/>
        </authorList>
    </citation>
    <scope>NUCLEOTIDE SEQUENCE [LARGE SCALE GENOMIC DNA]</scope>
    <source>
        <strain evidence="2 3">NBRC 113350</strain>
    </source>
</reference>
<evidence type="ECO:0000313" key="2">
    <source>
        <dbReference type="EMBL" id="BBK89049.1"/>
    </source>
</evidence>
<name>A0A4Y1VMU7_BACUN</name>
<evidence type="ECO:0000259" key="1">
    <source>
        <dbReference type="Pfam" id="PF17194"/>
    </source>
</evidence>
<dbReference type="Pfam" id="PF11459">
    <property type="entry name" value="AbiEi_3"/>
    <property type="match status" value="1"/>
</dbReference>
<feature type="domain" description="Transcriptional regulator AbiEi antitoxin N-terminal" evidence="1">
    <location>
        <begin position="53"/>
        <end position="144"/>
    </location>
</feature>
<evidence type="ECO:0000313" key="3">
    <source>
        <dbReference type="Proteomes" id="UP000320533"/>
    </source>
</evidence>
<dbReference type="InterPro" id="IPR021561">
    <property type="entry name" value="AbiEi_3"/>
</dbReference>
<dbReference type="AlphaFoldDB" id="A0A4Y1VMU7"/>
<accession>A0A4Y1VMU7</accession>
<dbReference type="Proteomes" id="UP000320533">
    <property type="component" value="Chromosome"/>
</dbReference>
<sequence length="301" mass="34866">MENPVELVLVFNTTQKVYYTETKSTFKTFGTENNATFAVEKENKSYTVDIEQKSKINQLLLSATPKGLLFSEWLKRNGYSDQLIKRYRESGWLEMLSKGVMYRTGDSLSAYAALSCYNRQLGKTFRVAAHSALELFGFNHYVPMGKPLLMVAHGKQRVPEWIRHDVFDRVIKPFSTDTFSEPQTATIVKYEVDLLVSTPEQAFLECLLLAPQQYSYMDLFYMMEQLTTLRPEMLQQLLETTKNLKVKRMFLYMAEKAGHYWFEALDTSKIGLGTSKLQLSKNGIYISKYKITVPKELNEYE</sequence>
<gene>
    <name evidence="2" type="ORF">Bun01g_34190</name>
</gene>
<organism evidence="2 3">
    <name type="scientific">Bacteroides uniformis</name>
    <dbReference type="NCBI Taxonomy" id="820"/>
    <lineage>
        <taxon>Bacteria</taxon>
        <taxon>Pseudomonadati</taxon>
        <taxon>Bacteroidota</taxon>
        <taxon>Bacteroidia</taxon>
        <taxon>Bacteroidales</taxon>
        <taxon>Bacteroidaceae</taxon>
        <taxon>Bacteroides</taxon>
    </lineage>
</organism>
<dbReference type="KEGG" id="bun:Bun01g_34190"/>
<dbReference type="Pfam" id="PF17194">
    <property type="entry name" value="AbiEi_3_N"/>
    <property type="match status" value="1"/>
</dbReference>
<proteinExistence type="predicted"/>
<dbReference type="EMBL" id="AP019724">
    <property type="protein sequence ID" value="BBK89049.1"/>
    <property type="molecule type" value="Genomic_DNA"/>
</dbReference>
<protein>
    <recommendedName>
        <fullName evidence="1">Transcriptional regulator AbiEi antitoxin N-terminal domain-containing protein</fullName>
    </recommendedName>
</protein>